<keyword evidence="1" id="KW-0732">Signal</keyword>
<dbReference type="Proteomes" id="UP001595776">
    <property type="component" value="Unassembled WGS sequence"/>
</dbReference>
<accession>A0ABV8U7Y0</accession>
<feature type="chain" id="PRO_5047303465" evidence="1">
    <location>
        <begin position="25"/>
        <end position="263"/>
    </location>
</feature>
<gene>
    <name evidence="3" type="ORF">ACFO5Q_05635</name>
</gene>
<feature type="signal peptide" evidence="1">
    <location>
        <begin position="1"/>
        <end position="24"/>
    </location>
</feature>
<dbReference type="RefSeq" id="WP_068152699.1">
    <property type="nucleotide sequence ID" value="NZ_JBHSCR010000003.1"/>
</dbReference>
<reference evidence="4" key="1">
    <citation type="journal article" date="2019" name="Int. J. Syst. Evol. Microbiol.">
        <title>The Global Catalogue of Microorganisms (GCM) 10K type strain sequencing project: providing services to taxonomists for standard genome sequencing and annotation.</title>
        <authorList>
            <consortium name="The Broad Institute Genomics Platform"/>
            <consortium name="The Broad Institute Genome Sequencing Center for Infectious Disease"/>
            <person name="Wu L."/>
            <person name="Ma J."/>
        </authorList>
    </citation>
    <scope>NUCLEOTIDE SEQUENCE [LARGE SCALE GENOMIC DNA]</scope>
    <source>
        <strain evidence="4">CGMCC 1.15304</strain>
    </source>
</reference>
<name>A0ABV8U7Y0_9PROT</name>
<protein>
    <submittedName>
        <fullName evidence="3">Substrate-binding periplasmic protein</fullName>
    </submittedName>
</protein>
<dbReference type="EMBL" id="JBHSCR010000003">
    <property type="protein sequence ID" value="MFC4347319.1"/>
    <property type="molecule type" value="Genomic_DNA"/>
</dbReference>
<organism evidence="3 4">
    <name type="scientific">Kordiimonas lipolytica</name>
    <dbReference type="NCBI Taxonomy" id="1662421"/>
    <lineage>
        <taxon>Bacteria</taxon>
        <taxon>Pseudomonadati</taxon>
        <taxon>Pseudomonadota</taxon>
        <taxon>Alphaproteobacteria</taxon>
        <taxon>Kordiimonadales</taxon>
        <taxon>Kordiimonadaceae</taxon>
        <taxon>Kordiimonas</taxon>
    </lineage>
</organism>
<feature type="domain" description="Solute-binding protein family 3/N-terminal" evidence="2">
    <location>
        <begin position="42"/>
        <end position="263"/>
    </location>
</feature>
<dbReference type="Gene3D" id="3.40.190.10">
    <property type="entry name" value="Periplasmic binding protein-like II"/>
    <property type="match status" value="2"/>
</dbReference>
<dbReference type="SMART" id="SM00062">
    <property type="entry name" value="PBPb"/>
    <property type="match status" value="1"/>
</dbReference>
<proteinExistence type="predicted"/>
<keyword evidence="4" id="KW-1185">Reference proteome</keyword>
<dbReference type="PANTHER" id="PTHR38834:SF3">
    <property type="entry name" value="SOLUTE-BINDING PROTEIN FAMILY 3_N-TERMINAL DOMAIN-CONTAINING PROTEIN"/>
    <property type="match status" value="1"/>
</dbReference>
<evidence type="ECO:0000313" key="4">
    <source>
        <dbReference type="Proteomes" id="UP001595776"/>
    </source>
</evidence>
<sequence length="263" mass="29158">MFVRVLGVFLCLAVGQLAAFPAFGNGILPDAGQSDEAGDPPKFLMLTEQNPPFNYSNHETGAIVGASVELVHEMMRRAGFAYDIRIMPWRRAFAQAQGDANVCLFSMNYTEERAPLFKWVKPLYGGGGLAFYARADDPRQYETDADIKGNVLLSRTAEATSKRLEDFPNITIVKVDSDMDGFNLLARGRGDLLMSGLLMSKTLLARTGREEEFRVAYVLQEASVAIGCSLKTSDELIDRLIAANDSLETVRNNVLARYWQQDQ</sequence>
<dbReference type="SUPFAM" id="SSF53850">
    <property type="entry name" value="Periplasmic binding protein-like II"/>
    <property type="match status" value="1"/>
</dbReference>
<dbReference type="InterPro" id="IPR001638">
    <property type="entry name" value="Solute-binding_3/MltF_N"/>
</dbReference>
<evidence type="ECO:0000259" key="2">
    <source>
        <dbReference type="SMART" id="SM00062"/>
    </source>
</evidence>
<evidence type="ECO:0000256" key="1">
    <source>
        <dbReference type="SAM" id="SignalP"/>
    </source>
</evidence>
<comment type="caution">
    <text evidence="3">The sequence shown here is derived from an EMBL/GenBank/DDBJ whole genome shotgun (WGS) entry which is preliminary data.</text>
</comment>
<dbReference type="PANTHER" id="PTHR38834">
    <property type="entry name" value="PERIPLASMIC SUBSTRATE BINDING PROTEIN FAMILY 3"/>
    <property type="match status" value="1"/>
</dbReference>
<evidence type="ECO:0000313" key="3">
    <source>
        <dbReference type="EMBL" id="MFC4347319.1"/>
    </source>
</evidence>
<dbReference type="Pfam" id="PF00497">
    <property type="entry name" value="SBP_bac_3"/>
    <property type="match status" value="1"/>
</dbReference>